<accession>A0A6J6MDU4</accession>
<reference evidence="4" key="1">
    <citation type="submission" date="2020-05" db="EMBL/GenBank/DDBJ databases">
        <authorList>
            <person name="Chiriac C."/>
            <person name="Salcher M."/>
            <person name="Ghai R."/>
            <person name="Kavagutti S V."/>
        </authorList>
    </citation>
    <scope>NUCLEOTIDE SEQUENCE</scope>
</reference>
<gene>
    <name evidence="4" type="ORF">UFOPK2282_01134</name>
</gene>
<dbReference type="NCBIfam" id="TIGR01575">
    <property type="entry name" value="rimI"/>
    <property type="match status" value="1"/>
</dbReference>
<dbReference type="InterPro" id="IPR000182">
    <property type="entry name" value="GNAT_dom"/>
</dbReference>
<dbReference type="Gene3D" id="3.40.630.30">
    <property type="match status" value="1"/>
</dbReference>
<proteinExistence type="predicted"/>
<evidence type="ECO:0000256" key="2">
    <source>
        <dbReference type="ARBA" id="ARBA00023315"/>
    </source>
</evidence>
<sequence length="151" mass="16899">MKLEPMRWWHIDQVHELEQQLFPVDAWSKEQFWSELAQPTRRYVVAIEGGSVLGYYGLFALAPQSDVQTIAVSPEAQGRGLGAQLLNSLIEEALAQGCEQVMLEVRSDNAAALALYARFEFEALNVRADYYAPGVDAVVMRQKPLKMVVAS</sequence>
<name>A0A6J6MDU4_9ZZZZ</name>
<dbReference type="GO" id="GO:0008080">
    <property type="term" value="F:N-acetyltransferase activity"/>
    <property type="evidence" value="ECO:0007669"/>
    <property type="project" value="InterPro"/>
</dbReference>
<evidence type="ECO:0000313" key="4">
    <source>
        <dbReference type="EMBL" id="CAB4672106.1"/>
    </source>
</evidence>
<dbReference type="PANTHER" id="PTHR43877">
    <property type="entry name" value="AMINOALKYLPHOSPHONATE N-ACETYLTRANSFERASE-RELATED-RELATED"/>
    <property type="match status" value="1"/>
</dbReference>
<dbReference type="Pfam" id="PF00583">
    <property type="entry name" value="Acetyltransf_1"/>
    <property type="match status" value="1"/>
</dbReference>
<dbReference type="SUPFAM" id="SSF55729">
    <property type="entry name" value="Acyl-CoA N-acyltransferases (Nat)"/>
    <property type="match status" value="1"/>
</dbReference>
<dbReference type="EMBL" id="CAEZWR010000143">
    <property type="protein sequence ID" value="CAB4672106.1"/>
    <property type="molecule type" value="Genomic_DNA"/>
</dbReference>
<feature type="domain" description="N-acetyltransferase" evidence="3">
    <location>
        <begin position="1"/>
        <end position="145"/>
    </location>
</feature>
<dbReference type="InterPro" id="IPR050832">
    <property type="entry name" value="Bact_Acetyltransf"/>
</dbReference>
<evidence type="ECO:0000256" key="1">
    <source>
        <dbReference type="ARBA" id="ARBA00022679"/>
    </source>
</evidence>
<protein>
    <submittedName>
        <fullName evidence="4">Unannotated protein</fullName>
    </submittedName>
</protein>
<organism evidence="4">
    <name type="scientific">freshwater metagenome</name>
    <dbReference type="NCBI Taxonomy" id="449393"/>
    <lineage>
        <taxon>unclassified sequences</taxon>
        <taxon>metagenomes</taxon>
        <taxon>ecological metagenomes</taxon>
    </lineage>
</organism>
<dbReference type="AlphaFoldDB" id="A0A6J6MDU4"/>
<evidence type="ECO:0000259" key="3">
    <source>
        <dbReference type="PROSITE" id="PS51186"/>
    </source>
</evidence>
<dbReference type="PROSITE" id="PS51186">
    <property type="entry name" value="GNAT"/>
    <property type="match status" value="1"/>
</dbReference>
<keyword evidence="2" id="KW-0012">Acyltransferase</keyword>
<keyword evidence="1" id="KW-0808">Transferase</keyword>
<dbReference type="InterPro" id="IPR016181">
    <property type="entry name" value="Acyl_CoA_acyltransferase"/>
</dbReference>
<dbReference type="InterPro" id="IPR006464">
    <property type="entry name" value="AcTrfase_RimI/Ard1"/>
</dbReference>
<dbReference type="CDD" id="cd04301">
    <property type="entry name" value="NAT_SF"/>
    <property type="match status" value="1"/>
</dbReference>